<evidence type="ECO:0000313" key="2">
    <source>
        <dbReference type="Proteomes" id="UP000887458"/>
    </source>
</evidence>
<protein>
    <submittedName>
        <fullName evidence="1">Uncharacterized protein</fullName>
    </submittedName>
</protein>
<evidence type="ECO:0000313" key="1">
    <source>
        <dbReference type="EMBL" id="KAH9419736.1"/>
    </source>
</evidence>
<organism evidence="1 2">
    <name type="scientific">Dermatophagoides pteronyssinus</name>
    <name type="common">European house dust mite</name>
    <dbReference type="NCBI Taxonomy" id="6956"/>
    <lineage>
        <taxon>Eukaryota</taxon>
        <taxon>Metazoa</taxon>
        <taxon>Ecdysozoa</taxon>
        <taxon>Arthropoda</taxon>
        <taxon>Chelicerata</taxon>
        <taxon>Arachnida</taxon>
        <taxon>Acari</taxon>
        <taxon>Acariformes</taxon>
        <taxon>Sarcoptiformes</taxon>
        <taxon>Astigmata</taxon>
        <taxon>Psoroptidia</taxon>
        <taxon>Analgoidea</taxon>
        <taxon>Pyroglyphidae</taxon>
        <taxon>Dermatophagoidinae</taxon>
        <taxon>Dermatophagoides</taxon>
    </lineage>
</organism>
<name>A0ABQ8JAW8_DERPT</name>
<reference evidence="1 2" key="1">
    <citation type="journal article" date="2018" name="J. Allergy Clin. Immunol.">
        <title>High-quality assembly of Dermatophagoides pteronyssinus genome and transcriptome reveals a wide range of novel allergens.</title>
        <authorList>
            <person name="Liu X.Y."/>
            <person name="Yang K.Y."/>
            <person name="Wang M.Q."/>
            <person name="Kwok J.S."/>
            <person name="Zeng X."/>
            <person name="Yang Z."/>
            <person name="Xiao X.J."/>
            <person name="Lau C.P."/>
            <person name="Li Y."/>
            <person name="Huang Z.M."/>
            <person name="Ba J.G."/>
            <person name="Yim A.K."/>
            <person name="Ouyang C.Y."/>
            <person name="Ngai S.M."/>
            <person name="Chan T.F."/>
            <person name="Leung E.L."/>
            <person name="Liu L."/>
            <person name="Liu Z.G."/>
            <person name="Tsui S.K."/>
        </authorList>
    </citation>
    <scope>NUCLEOTIDE SEQUENCE [LARGE SCALE GENOMIC DNA]</scope>
    <source>
        <strain evidence="1">Derp</strain>
    </source>
</reference>
<keyword evidence="2" id="KW-1185">Reference proteome</keyword>
<accession>A0ABQ8JAW8</accession>
<comment type="caution">
    <text evidence="1">The sequence shown here is derived from an EMBL/GenBank/DDBJ whole genome shotgun (WGS) entry which is preliminary data.</text>
</comment>
<proteinExistence type="predicted"/>
<reference evidence="1 2" key="2">
    <citation type="journal article" date="2022" name="Mol. Biol. Evol.">
        <title>Comparative Genomics Reveals Insights into the Divergent Evolution of Astigmatic Mites and Household Pest Adaptations.</title>
        <authorList>
            <person name="Xiong Q."/>
            <person name="Wan A.T."/>
            <person name="Liu X."/>
            <person name="Fung C.S."/>
            <person name="Xiao X."/>
            <person name="Malainual N."/>
            <person name="Hou J."/>
            <person name="Wang L."/>
            <person name="Wang M."/>
            <person name="Yang K.Y."/>
            <person name="Cui Y."/>
            <person name="Leung E.L."/>
            <person name="Nong W."/>
            <person name="Shin S.K."/>
            <person name="Au S.W."/>
            <person name="Jeong K.Y."/>
            <person name="Chew F.T."/>
            <person name="Hui J.H."/>
            <person name="Leung T.F."/>
            <person name="Tungtrongchitr A."/>
            <person name="Zhong N."/>
            <person name="Liu Z."/>
            <person name="Tsui S.K."/>
        </authorList>
    </citation>
    <scope>NUCLEOTIDE SEQUENCE [LARGE SCALE GENOMIC DNA]</scope>
    <source>
        <strain evidence="1">Derp</strain>
    </source>
</reference>
<gene>
    <name evidence="1" type="ORF">DERP_001567</name>
</gene>
<dbReference type="Proteomes" id="UP000887458">
    <property type="component" value="Unassembled WGS sequence"/>
</dbReference>
<sequence>MFVISLIFTLGKEDEKKIINLKIPLEPKKTTTTTLISPLCSSSVKMNVENNAKTDAILNVLDIIIADLDIISTTNNIFQLFLYINKHNDIENNLNDLQTYAMNNDNLINIHNNSSNENIINNSKNNKSKRFDLVINSIRSILMIR</sequence>
<dbReference type="EMBL" id="NJHN03000054">
    <property type="protein sequence ID" value="KAH9419736.1"/>
    <property type="molecule type" value="Genomic_DNA"/>
</dbReference>